<comment type="caution">
    <text evidence="1">The sequence shown here is derived from an EMBL/GenBank/DDBJ whole genome shotgun (WGS) entry which is preliminary data.</text>
</comment>
<evidence type="ECO:0000313" key="2">
    <source>
        <dbReference type="Proteomes" id="UP000790377"/>
    </source>
</evidence>
<proteinExistence type="predicted"/>
<protein>
    <submittedName>
        <fullName evidence="1">Uncharacterized protein</fullName>
    </submittedName>
</protein>
<reference evidence="1" key="1">
    <citation type="journal article" date="2021" name="New Phytol.">
        <title>Evolutionary innovations through gain and loss of genes in the ectomycorrhizal Boletales.</title>
        <authorList>
            <person name="Wu G."/>
            <person name="Miyauchi S."/>
            <person name="Morin E."/>
            <person name="Kuo A."/>
            <person name="Drula E."/>
            <person name="Varga T."/>
            <person name="Kohler A."/>
            <person name="Feng B."/>
            <person name="Cao Y."/>
            <person name="Lipzen A."/>
            <person name="Daum C."/>
            <person name="Hundley H."/>
            <person name="Pangilinan J."/>
            <person name="Johnson J."/>
            <person name="Barry K."/>
            <person name="LaButti K."/>
            <person name="Ng V."/>
            <person name="Ahrendt S."/>
            <person name="Min B."/>
            <person name="Choi I.G."/>
            <person name="Park H."/>
            <person name="Plett J.M."/>
            <person name="Magnuson J."/>
            <person name="Spatafora J.W."/>
            <person name="Nagy L.G."/>
            <person name="Henrissat B."/>
            <person name="Grigoriev I.V."/>
            <person name="Yang Z.L."/>
            <person name="Xu J."/>
            <person name="Martin F.M."/>
        </authorList>
    </citation>
    <scope>NUCLEOTIDE SEQUENCE</scope>
    <source>
        <strain evidence="1">ATCC 28755</strain>
    </source>
</reference>
<dbReference type="EMBL" id="MU268634">
    <property type="protein sequence ID" value="KAH7904045.1"/>
    <property type="molecule type" value="Genomic_DNA"/>
</dbReference>
<dbReference type="Proteomes" id="UP000790377">
    <property type="component" value="Unassembled WGS sequence"/>
</dbReference>
<accession>A0ACB7ZS71</accession>
<organism evidence="1 2">
    <name type="scientific">Hygrophoropsis aurantiaca</name>
    <dbReference type="NCBI Taxonomy" id="72124"/>
    <lineage>
        <taxon>Eukaryota</taxon>
        <taxon>Fungi</taxon>
        <taxon>Dikarya</taxon>
        <taxon>Basidiomycota</taxon>
        <taxon>Agaricomycotina</taxon>
        <taxon>Agaricomycetes</taxon>
        <taxon>Agaricomycetidae</taxon>
        <taxon>Boletales</taxon>
        <taxon>Coniophorineae</taxon>
        <taxon>Hygrophoropsidaceae</taxon>
        <taxon>Hygrophoropsis</taxon>
    </lineage>
</organism>
<keyword evidence="2" id="KW-1185">Reference proteome</keyword>
<feature type="non-terminal residue" evidence="1">
    <location>
        <position position="65"/>
    </location>
</feature>
<gene>
    <name evidence="1" type="ORF">BJ138DRAFT_980496</name>
</gene>
<sequence length="65" mass="7662">YIETDGKGAIIRPWIWIAWLFFGPMANSISFQWYIFLATRTLVRTEGTIIQLVFSHSLRIRMKAE</sequence>
<feature type="non-terminal residue" evidence="1">
    <location>
        <position position="1"/>
    </location>
</feature>
<name>A0ACB7ZS71_9AGAM</name>
<evidence type="ECO:0000313" key="1">
    <source>
        <dbReference type="EMBL" id="KAH7904045.1"/>
    </source>
</evidence>